<comment type="cofactor">
    <cofactor evidence="1 13">
        <name>heme</name>
        <dbReference type="ChEBI" id="CHEBI:30413"/>
    </cofactor>
</comment>
<evidence type="ECO:0000256" key="5">
    <source>
        <dbReference type="ARBA" id="ARBA00022617"/>
    </source>
</evidence>
<dbReference type="AlphaFoldDB" id="A0A132A968"/>
<dbReference type="VEuPathDB" id="VectorBase:SSCA003349"/>
<dbReference type="PRINTS" id="PR00385">
    <property type="entry name" value="P450"/>
</dbReference>
<evidence type="ECO:0000256" key="12">
    <source>
        <dbReference type="ARBA" id="ARBA00023136"/>
    </source>
</evidence>
<evidence type="ECO:0000256" key="11">
    <source>
        <dbReference type="ARBA" id="ARBA00023033"/>
    </source>
</evidence>
<organism evidence="15 16">
    <name type="scientific">Sarcoptes scabiei</name>
    <name type="common">Itch mite</name>
    <name type="synonym">Acarus scabiei</name>
    <dbReference type="NCBI Taxonomy" id="52283"/>
    <lineage>
        <taxon>Eukaryota</taxon>
        <taxon>Metazoa</taxon>
        <taxon>Ecdysozoa</taxon>
        <taxon>Arthropoda</taxon>
        <taxon>Chelicerata</taxon>
        <taxon>Arachnida</taxon>
        <taxon>Acari</taxon>
        <taxon>Acariformes</taxon>
        <taxon>Sarcoptiformes</taxon>
        <taxon>Astigmata</taxon>
        <taxon>Psoroptidia</taxon>
        <taxon>Sarcoptoidea</taxon>
        <taxon>Sarcoptidae</taxon>
        <taxon>Sarcoptinae</taxon>
        <taxon>Sarcoptes</taxon>
    </lineage>
</organism>
<evidence type="ECO:0000256" key="9">
    <source>
        <dbReference type="ARBA" id="ARBA00023002"/>
    </source>
</evidence>
<evidence type="ECO:0000313" key="15">
    <source>
        <dbReference type="EMBL" id="KPM07145.1"/>
    </source>
</evidence>
<feature type="binding site" description="axial binding residue" evidence="13">
    <location>
        <position position="456"/>
    </location>
    <ligand>
        <name>heme</name>
        <dbReference type="ChEBI" id="CHEBI:30413"/>
    </ligand>
    <ligandPart>
        <name>Fe</name>
        <dbReference type="ChEBI" id="CHEBI:18248"/>
    </ligandPart>
</feature>
<dbReference type="InterPro" id="IPR036396">
    <property type="entry name" value="Cyt_P450_sf"/>
</dbReference>
<evidence type="ECO:0000256" key="4">
    <source>
        <dbReference type="ARBA" id="ARBA00010617"/>
    </source>
</evidence>
<dbReference type="PRINTS" id="PR00463">
    <property type="entry name" value="EP450I"/>
</dbReference>
<gene>
    <name evidence="15" type="ORF">QR98_0056300</name>
</gene>
<dbReference type="GO" id="GO:0004497">
    <property type="term" value="F:monooxygenase activity"/>
    <property type="evidence" value="ECO:0007669"/>
    <property type="project" value="UniProtKB-KW"/>
</dbReference>
<dbReference type="InterPro" id="IPR002401">
    <property type="entry name" value="Cyt_P450_E_grp-I"/>
</dbReference>
<evidence type="ECO:0000256" key="8">
    <source>
        <dbReference type="ARBA" id="ARBA00022848"/>
    </source>
</evidence>
<dbReference type="InterPro" id="IPR017972">
    <property type="entry name" value="Cyt_P450_CS"/>
</dbReference>
<dbReference type="Gene3D" id="1.10.630.10">
    <property type="entry name" value="Cytochrome P450"/>
    <property type="match status" value="1"/>
</dbReference>
<dbReference type="GO" id="GO:0020037">
    <property type="term" value="F:heme binding"/>
    <property type="evidence" value="ECO:0007669"/>
    <property type="project" value="InterPro"/>
</dbReference>
<evidence type="ECO:0000313" key="16">
    <source>
        <dbReference type="Proteomes" id="UP000616769"/>
    </source>
</evidence>
<accession>A0A132A968</accession>
<evidence type="ECO:0000256" key="10">
    <source>
        <dbReference type="ARBA" id="ARBA00023004"/>
    </source>
</evidence>
<dbReference type="GO" id="GO:0016705">
    <property type="term" value="F:oxidoreductase activity, acting on paired donors, with incorporation or reduction of molecular oxygen"/>
    <property type="evidence" value="ECO:0007669"/>
    <property type="project" value="InterPro"/>
</dbReference>
<protein>
    <submittedName>
        <fullName evidence="15">Cytochrome P450-like protein 17</fullName>
    </submittedName>
</protein>
<evidence type="ECO:0000256" key="14">
    <source>
        <dbReference type="RuleBase" id="RU000461"/>
    </source>
</evidence>
<keyword evidence="8" id="KW-0492">Microsome</keyword>
<dbReference type="OrthoDB" id="6501435at2759"/>
<evidence type="ECO:0000256" key="13">
    <source>
        <dbReference type="PIRSR" id="PIRSR602401-1"/>
    </source>
</evidence>
<evidence type="ECO:0000256" key="3">
    <source>
        <dbReference type="ARBA" id="ARBA00004406"/>
    </source>
</evidence>
<dbReference type="GO" id="GO:0005506">
    <property type="term" value="F:iron ion binding"/>
    <property type="evidence" value="ECO:0007669"/>
    <property type="project" value="InterPro"/>
</dbReference>
<evidence type="ECO:0000256" key="7">
    <source>
        <dbReference type="ARBA" id="ARBA00022824"/>
    </source>
</evidence>
<comment type="similarity">
    <text evidence="4 14">Belongs to the cytochrome P450 family.</text>
</comment>
<keyword evidence="11 14" id="KW-0503">Monooxygenase</keyword>
<keyword evidence="7" id="KW-0256">Endoplasmic reticulum</keyword>
<evidence type="ECO:0000256" key="2">
    <source>
        <dbReference type="ARBA" id="ARBA00004174"/>
    </source>
</evidence>
<dbReference type="Pfam" id="PF00067">
    <property type="entry name" value="p450"/>
    <property type="match status" value="1"/>
</dbReference>
<evidence type="ECO:0000256" key="1">
    <source>
        <dbReference type="ARBA" id="ARBA00001971"/>
    </source>
</evidence>
<comment type="caution">
    <text evidence="15">The sequence shown here is derived from an EMBL/GenBank/DDBJ whole genome shotgun (WGS) entry which is preliminary data.</text>
</comment>
<proteinExistence type="inferred from homology"/>
<evidence type="ECO:0000256" key="6">
    <source>
        <dbReference type="ARBA" id="ARBA00022723"/>
    </source>
</evidence>
<dbReference type="PANTHER" id="PTHR24292:SF102">
    <property type="entry name" value="CYTOCHROME P450 FAMILY-RELATED"/>
    <property type="match status" value="1"/>
</dbReference>
<sequence length="519" mass="61071">MTFYSIIIPAIVILLFQFILWIIHRHRFLQTFKRAGIKGPKPNFLTGNIKLFDTQFVFNSLDDWFEKYGDVCGYFKGDRAVLVIKDIDLIQQVFIDRFVEFPNRFKFMINLKPFDSSVLALRDLRWRQIRRIISPAFNSLKTLNANDIILRSTQQLMSLLKEPSANQSLYLMKENEKNRILIDITRMSKHFTLDIICRYAFDIQNEDFFDQNCPLFLGAEEIFSKSSDNFLIRLCLIVPWIKNMIEFICNRITLGRMIDQLVHYFNIKLAKIEQSEKTSTLLQFILKQYKLKNLKREEAIVILLAGYETTANAIAFTLFNLARNTEIQNYLRKSLDESTWNFEQSESQMKNEFLDRVIYESMRLYPPVTDFVIREPSDHISEFYELSFLNKQIKLDSHVAIQLPVWTLHHDPNLWPNPYKFDPSRDGLTCSPISTLSTDKHQRSRFFAFGLGQRSCIGGNLALAELRSVISALVLQYKINIIPEKNYEFDKNDMLKTMLIGELMKPCENIWLEFIPIEQ</sequence>
<dbReference type="PANTHER" id="PTHR24292">
    <property type="entry name" value="CYTOCHROME P450"/>
    <property type="match status" value="1"/>
</dbReference>
<name>A0A132A968_SARSC</name>
<dbReference type="EMBL" id="JXLN01011344">
    <property type="protein sequence ID" value="KPM07145.1"/>
    <property type="molecule type" value="Genomic_DNA"/>
</dbReference>
<keyword evidence="9 14" id="KW-0560">Oxidoreductase</keyword>
<keyword evidence="10 13" id="KW-0408">Iron</keyword>
<dbReference type="GO" id="GO:0005789">
    <property type="term" value="C:endoplasmic reticulum membrane"/>
    <property type="evidence" value="ECO:0007669"/>
    <property type="project" value="UniProtKB-SubCell"/>
</dbReference>
<reference evidence="15 16" key="1">
    <citation type="journal article" date="2015" name="Parasit. Vectors">
        <title>Draft genome of the scabies mite.</title>
        <authorList>
            <person name="Rider S.D.Jr."/>
            <person name="Morgan M.S."/>
            <person name="Arlian L.G."/>
        </authorList>
    </citation>
    <scope>NUCLEOTIDE SEQUENCE [LARGE SCALE GENOMIC DNA]</scope>
    <source>
        <strain evidence="15">Arlian Lab</strain>
    </source>
</reference>
<dbReference type="Proteomes" id="UP000616769">
    <property type="component" value="Unassembled WGS sequence"/>
</dbReference>
<keyword evidence="12" id="KW-0472">Membrane</keyword>
<comment type="subcellular location">
    <subcellularLocation>
        <location evidence="3">Endoplasmic reticulum membrane</location>
        <topology evidence="3">Peripheral membrane protein</topology>
    </subcellularLocation>
    <subcellularLocation>
        <location evidence="2">Microsome membrane</location>
        <topology evidence="2">Peripheral membrane protein</topology>
    </subcellularLocation>
</comment>
<keyword evidence="6 13" id="KW-0479">Metal-binding</keyword>
<keyword evidence="5 13" id="KW-0349">Heme</keyword>
<dbReference type="SUPFAM" id="SSF48264">
    <property type="entry name" value="Cytochrome P450"/>
    <property type="match status" value="1"/>
</dbReference>
<dbReference type="InterPro" id="IPR050476">
    <property type="entry name" value="Insect_CytP450_Detox"/>
</dbReference>
<dbReference type="PROSITE" id="PS00086">
    <property type="entry name" value="CYTOCHROME_P450"/>
    <property type="match status" value="1"/>
</dbReference>
<dbReference type="InterPro" id="IPR001128">
    <property type="entry name" value="Cyt_P450"/>
</dbReference>